<name>A0ABY2BK96_9ACTN</name>
<dbReference type="RefSeq" id="WP_255511325.1">
    <property type="nucleotide sequence ID" value="NZ_SLWM01000006.1"/>
</dbReference>
<dbReference type="Proteomes" id="UP000295818">
    <property type="component" value="Unassembled WGS sequence"/>
</dbReference>
<proteinExistence type="predicted"/>
<evidence type="ECO:0000313" key="2">
    <source>
        <dbReference type="Proteomes" id="UP000295818"/>
    </source>
</evidence>
<organism evidence="1 2">
    <name type="scientific">Kribbella orskensis</name>
    <dbReference type="NCBI Taxonomy" id="2512216"/>
    <lineage>
        <taxon>Bacteria</taxon>
        <taxon>Bacillati</taxon>
        <taxon>Actinomycetota</taxon>
        <taxon>Actinomycetes</taxon>
        <taxon>Propionibacteriales</taxon>
        <taxon>Kribbellaceae</taxon>
        <taxon>Kribbella</taxon>
    </lineage>
</organism>
<comment type="caution">
    <text evidence="1">The sequence shown here is derived from an EMBL/GenBank/DDBJ whole genome shotgun (WGS) entry which is preliminary data.</text>
</comment>
<protein>
    <submittedName>
        <fullName evidence="1">Uncharacterized protein</fullName>
    </submittedName>
</protein>
<keyword evidence="2" id="KW-1185">Reference proteome</keyword>
<reference evidence="1 2" key="1">
    <citation type="journal article" date="2015" name="Stand. Genomic Sci.">
        <title>Genomic Encyclopedia of Bacterial and Archaeal Type Strains, Phase III: the genomes of soil and plant-associated and newly described type strains.</title>
        <authorList>
            <person name="Whitman W.B."/>
            <person name="Woyke T."/>
            <person name="Klenk H.P."/>
            <person name="Zhou Y."/>
            <person name="Lilburn T.G."/>
            <person name="Beck B.J."/>
            <person name="De Vos P."/>
            <person name="Vandamme P."/>
            <person name="Eisen J.A."/>
            <person name="Garrity G."/>
            <person name="Hugenholtz P."/>
            <person name="Kyrpides N.C."/>
        </authorList>
    </citation>
    <scope>NUCLEOTIDE SEQUENCE [LARGE SCALE GENOMIC DNA]</scope>
    <source>
        <strain evidence="1 2">VKM Ac-2538</strain>
    </source>
</reference>
<sequence length="42" mass="4851">MRHIPLPELLNVFLRPELTVEHIEEPGDMPVPHALAIKARRN</sequence>
<gene>
    <name evidence="1" type="ORF">EV644_106272</name>
</gene>
<evidence type="ECO:0000313" key="1">
    <source>
        <dbReference type="EMBL" id="TCO22964.1"/>
    </source>
</evidence>
<accession>A0ABY2BK96</accession>
<dbReference type="EMBL" id="SLWM01000006">
    <property type="protein sequence ID" value="TCO22964.1"/>
    <property type="molecule type" value="Genomic_DNA"/>
</dbReference>